<dbReference type="AlphaFoldDB" id="A0A947GSC7"/>
<name>A0A947GSC7_9CYAN</name>
<dbReference type="Proteomes" id="UP000717364">
    <property type="component" value="Unassembled WGS sequence"/>
</dbReference>
<proteinExistence type="predicted"/>
<protein>
    <submittedName>
        <fullName evidence="1">Uncharacterized protein</fullName>
    </submittedName>
</protein>
<comment type="caution">
    <text evidence="1">The sequence shown here is derived from an EMBL/GenBank/DDBJ whole genome shotgun (WGS) entry which is preliminary data.</text>
</comment>
<sequence>MSDLPKPKETKTEAGKAVRQTYLEVSRRVIGEPEIDYTELYQRFTQNDWAAIKLDDSVALAALKSGKPAKEVCLMLLQGPYVQHQVHVKQVATMTMTRYAKSTVREAMGQLQGRQRVVPVQKHTESEMER</sequence>
<reference evidence="1" key="2">
    <citation type="journal article" date="2021" name="Mar. Drugs">
        <title>Genome Reduction and Secondary Metabolism of the Marine Sponge-Associated Cyanobacterium Leptothoe.</title>
        <authorList>
            <person name="Konstantinou D."/>
            <person name="Popin R.V."/>
            <person name="Fewer D.P."/>
            <person name="Sivonen K."/>
            <person name="Gkelis S."/>
        </authorList>
    </citation>
    <scope>NUCLEOTIDE SEQUENCE</scope>
    <source>
        <strain evidence="1">TAU-MAC 1115</strain>
    </source>
</reference>
<organism evidence="1 2">
    <name type="scientific">Leptothoe spongobia TAU-MAC 1115</name>
    <dbReference type="NCBI Taxonomy" id="1967444"/>
    <lineage>
        <taxon>Bacteria</taxon>
        <taxon>Bacillati</taxon>
        <taxon>Cyanobacteriota</taxon>
        <taxon>Cyanophyceae</taxon>
        <taxon>Nodosilineales</taxon>
        <taxon>Cymatolegaceae</taxon>
        <taxon>Leptothoe</taxon>
        <taxon>Leptothoe spongobia</taxon>
    </lineage>
</organism>
<dbReference type="EMBL" id="JADOES010000064">
    <property type="protein sequence ID" value="MBT9317891.1"/>
    <property type="molecule type" value="Genomic_DNA"/>
</dbReference>
<reference evidence="1" key="1">
    <citation type="submission" date="2020-11" db="EMBL/GenBank/DDBJ databases">
        <authorList>
            <person name="Konstantinou D."/>
            <person name="Gkelis S."/>
            <person name="Popin R."/>
            <person name="Fewer D."/>
            <person name="Sivonen K."/>
        </authorList>
    </citation>
    <scope>NUCLEOTIDE SEQUENCE</scope>
    <source>
        <strain evidence="1">TAU-MAC 1115</strain>
    </source>
</reference>
<evidence type="ECO:0000313" key="1">
    <source>
        <dbReference type="EMBL" id="MBT9317891.1"/>
    </source>
</evidence>
<evidence type="ECO:0000313" key="2">
    <source>
        <dbReference type="Proteomes" id="UP000717364"/>
    </source>
</evidence>
<gene>
    <name evidence="1" type="ORF">IXB50_20950</name>
</gene>
<dbReference type="RefSeq" id="WP_215610954.1">
    <property type="nucleotide sequence ID" value="NZ_JADOES010000064.1"/>
</dbReference>
<keyword evidence="2" id="KW-1185">Reference proteome</keyword>
<accession>A0A947GSC7</accession>